<evidence type="ECO:0000259" key="5">
    <source>
        <dbReference type="PROSITE" id="PS51330"/>
    </source>
</evidence>
<protein>
    <recommendedName>
        <fullName evidence="1">dihydrofolate reductase</fullName>
        <ecNumber evidence="1">1.5.1.3</ecNumber>
    </recommendedName>
</protein>
<keyword evidence="3" id="KW-0560">Oxidoreductase</keyword>
<dbReference type="PANTHER" id="PTHR48069">
    <property type="entry name" value="DIHYDROFOLATE REDUCTASE"/>
    <property type="match status" value="1"/>
</dbReference>
<dbReference type="Gene3D" id="3.40.430.10">
    <property type="entry name" value="Dihydrofolate Reductase, subunit A"/>
    <property type="match status" value="1"/>
</dbReference>
<accession>A0A834F729</accession>
<evidence type="ECO:0000256" key="4">
    <source>
        <dbReference type="ARBA" id="ARBA00048873"/>
    </source>
</evidence>
<evidence type="ECO:0000313" key="7">
    <source>
        <dbReference type="Proteomes" id="UP000646548"/>
    </source>
</evidence>
<dbReference type="InterPro" id="IPR001796">
    <property type="entry name" value="DHFR_dom"/>
</dbReference>
<comment type="catalytic activity">
    <reaction evidence="4">
        <text>(6S)-5,6,7,8-tetrahydrofolate + NADP(+) = 7,8-dihydrofolate + NADPH + H(+)</text>
        <dbReference type="Rhea" id="RHEA:15009"/>
        <dbReference type="ChEBI" id="CHEBI:15378"/>
        <dbReference type="ChEBI" id="CHEBI:57451"/>
        <dbReference type="ChEBI" id="CHEBI:57453"/>
        <dbReference type="ChEBI" id="CHEBI:57783"/>
        <dbReference type="ChEBI" id="CHEBI:58349"/>
        <dbReference type="EC" id="1.5.1.3"/>
    </reaction>
</comment>
<evidence type="ECO:0000256" key="2">
    <source>
        <dbReference type="ARBA" id="ARBA00022857"/>
    </source>
</evidence>
<dbReference type="Proteomes" id="UP000646548">
    <property type="component" value="Unassembled WGS sequence"/>
</dbReference>
<gene>
    <name evidence="6" type="ORF">FQA47_015949</name>
</gene>
<feature type="domain" description="DHFR" evidence="5">
    <location>
        <begin position="1"/>
        <end position="166"/>
    </location>
</feature>
<dbReference type="PANTHER" id="PTHR48069:SF5">
    <property type="entry name" value="DIHYDROFOLATE REDUCTASE"/>
    <property type="match status" value="1"/>
</dbReference>
<reference evidence="6" key="1">
    <citation type="journal article" name="BMC Genomics">
        <title>Long-read sequencing and de novo genome assembly of marine medaka (Oryzias melastigma).</title>
        <authorList>
            <person name="Liang P."/>
            <person name="Saqib H.S.A."/>
            <person name="Ni X."/>
            <person name="Shen Y."/>
        </authorList>
    </citation>
    <scope>NUCLEOTIDE SEQUENCE</scope>
    <source>
        <strain evidence="6">Bigg-433</strain>
    </source>
</reference>
<dbReference type="GO" id="GO:0004146">
    <property type="term" value="F:dihydrofolate reductase activity"/>
    <property type="evidence" value="ECO:0007669"/>
    <property type="project" value="UniProtKB-EC"/>
</dbReference>
<dbReference type="GO" id="GO:0046654">
    <property type="term" value="P:tetrahydrofolate biosynthetic process"/>
    <property type="evidence" value="ECO:0007669"/>
    <property type="project" value="InterPro"/>
</dbReference>
<comment type="caution">
    <text evidence="6">The sequence shown here is derived from an EMBL/GenBank/DDBJ whole genome shotgun (WGS) entry which is preliminary data.</text>
</comment>
<organism evidence="6 7">
    <name type="scientific">Oryzias melastigma</name>
    <name type="common">Marine medaka</name>
    <dbReference type="NCBI Taxonomy" id="30732"/>
    <lineage>
        <taxon>Eukaryota</taxon>
        <taxon>Metazoa</taxon>
        <taxon>Chordata</taxon>
        <taxon>Craniata</taxon>
        <taxon>Vertebrata</taxon>
        <taxon>Euteleostomi</taxon>
        <taxon>Actinopterygii</taxon>
        <taxon>Neopterygii</taxon>
        <taxon>Teleostei</taxon>
        <taxon>Neoteleostei</taxon>
        <taxon>Acanthomorphata</taxon>
        <taxon>Ovalentaria</taxon>
        <taxon>Atherinomorphae</taxon>
        <taxon>Beloniformes</taxon>
        <taxon>Adrianichthyidae</taxon>
        <taxon>Oryziinae</taxon>
        <taxon>Oryzias</taxon>
    </lineage>
</organism>
<evidence type="ECO:0000256" key="3">
    <source>
        <dbReference type="ARBA" id="ARBA00023002"/>
    </source>
</evidence>
<evidence type="ECO:0000256" key="1">
    <source>
        <dbReference type="ARBA" id="ARBA00012856"/>
    </source>
</evidence>
<dbReference type="GO" id="GO:0050661">
    <property type="term" value="F:NADP binding"/>
    <property type="evidence" value="ECO:0007669"/>
    <property type="project" value="InterPro"/>
</dbReference>
<dbReference type="InterPro" id="IPR024072">
    <property type="entry name" value="DHFR-like_dom_sf"/>
</dbReference>
<proteinExistence type="predicted"/>
<dbReference type="GO" id="GO:0005739">
    <property type="term" value="C:mitochondrion"/>
    <property type="evidence" value="ECO:0007669"/>
    <property type="project" value="TreeGrafter"/>
</dbReference>
<sequence length="172" mass="19237">MNLMIWGRLCWFSHPDTVFPLANSLPRGAEHNTDVSDGGRKRAVTPKGADVIGSSLSDVSSSAVPNHAQFLCADFESAVRLAALPPLADIIETIWILGGTKVYEDALKHPWCDLLYLTDVMADFDCDVFFPDFDRELFQVQDEFPDVPGEVQEENGIKFKCQVFKRVTVEEQ</sequence>
<dbReference type="Pfam" id="PF00186">
    <property type="entry name" value="DHFR_1"/>
    <property type="match status" value="1"/>
</dbReference>
<dbReference type="SUPFAM" id="SSF53597">
    <property type="entry name" value="Dihydrofolate reductase-like"/>
    <property type="match status" value="1"/>
</dbReference>
<evidence type="ECO:0000313" key="6">
    <source>
        <dbReference type="EMBL" id="KAF6723286.1"/>
    </source>
</evidence>
<name>A0A834F729_ORYME</name>
<dbReference type="InterPro" id="IPR012259">
    <property type="entry name" value="DHFR"/>
</dbReference>
<dbReference type="EC" id="1.5.1.3" evidence="1"/>
<dbReference type="GO" id="GO:0046655">
    <property type="term" value="P:folic acid metabolic process"/>
    <property type="evidence" value="ECO:0007669"/>
    <property type="project" value="TreeGrafter"/>
</dbReference>
<keyword evidence="2" id="KW-0521">NADP</keyword>
<dbReference type="EMBL" id="WKFB01000435">
    <property type="protein sequence ID" value="KAF6723286.1"/>
    <property type="molecule type" value="Genomic_DNA"/>
</dbReference>
<dbReference type="GO" id="GO:0046452">
    <property type="term" value="P:dihydrofolate metabolic process"/>
    <property type="evidence" value="ECO:0007669"/>
    <property type="project" value="TreeGrafter"/>
</dbReference>
<dbReference type="AlphaFoldDB" id="A0A834F729"/>
<dbReference type="PROSITE" id="PS51330">
    <property type="entry name" value="DHFR_2"/>
    <property type="match status" value="1"/>
</dbReference>